<keyword evidence="1" id="KW-0732">Signal</keyword>
<feature type="signal peptide" evidence="1">
    <location>
        <begin position="1"/>
        <end position="20"/>
    </location>
</feature>
<evidence type="ECO:0000256" key="1">
    <source>
        <dbReference type="SAM" id="SignalP"/>
    </source>
</evidence>
<proteinExistence type="predicted"/>
<evidence type="ECO:0000313" key="3">
    <source>
        <dbReference type="Proteomes" id="UP000298781"/>
    </source>
</evidence>
<evidence type="ECO:0008006" key="4">
    <source>
        <dbReference type="Google" id="ProtNLM"/>
    </source>
</evidence>
<name>A0A4D7APJ9_9HYPH</name>
<gene>
    <name evidence="2" type="ORF">E8M01_00795</name>
</gene>
<accession>A0A4D7APJ9</accession>
<dbReference type="AlphaFoldDB" id="A0A4D7APJ9"/>
<organism evidence="2 3">
    <name type="scientific">Phreatobacter stygius</name>
    <dbReference type="NCBI Taxonomy" id="1940610"/>
    <lineage>
        <taxon>Bacteria</taxon>
        <taxon>Pseudomonadati</taxon>
        <taxon>Pseudomonadota</taxon>
        <taxon>Alphaproteobacteria</taxon>
        <taxon>Hyphomicrobiales</taxon>
        <taxon>Phreatobacteraceae</taxon>
        <taxon>Phreatobacter</taxon>
    </lineage>
</organism>
<protein>
    <recommendedName>
        <fullName evidence="4">DUF4189 domain-containing protein</fullName>
    </recommendedName>
</protein>
<keyword evidence="3" id="KW-1185">Reference proteome</keyword>
<dbReference type="KEGG" id="pstg:E8M01_00795"/>
<dbReference type="Proteomes" id="UP000298781">
    <property type="component" value="Chromosome"/>
</dbReference>
<feature type="chain" id="PRO_5020287829" description="DUF4189 domain-containing protein" evidence="1">
    <location>
        <begin position="21"/>
        <end position="178"/>
    </location>
</feature>
<dbReference type="RefSeq" id="WP_136958372.1">
    <property type="nucleotide sequence ID" value="NZ_CP039690.1"/>
</dbReference>
<evidence type="ECO:0000313" key="2">
    <source>
        <dbReference type="EMBL" id="QCI62909.1"/>
    </source>
</evidence>
<dbReference type="EMBL" id="CP039690">
    <property type="protein sequence ID" value="QCI62909.1"/>
    <property type="molecule type" value="Genomic_DNA"/>
</dbReference>
<reference evidence="2 3" key="1">
    <citation type="submission" date="2019-04" db="EMBL/GenBank/DDBJ databases">
        <title>Phreatobacter aquaticus sp. nov.</title>
        <authorList>
            <person name="Choi A."/>
        </authorList>
    </citation>
    <scope>NUCLEOTIDE SEQUENCE [LARGE SCALE GENOMIC DNA]</scope>
    <source>
        <strain evidence="2 3">KCTC 52518</strain>
    </source>
</reference>
<sequence>MKIVLLAGLALALTGSSSLAQAPRAAIGDTARQTFFICSRAGCTATVTSVRGRDTNAAAATARMREADAITFCTEYVRPNWVEEGGLRGLQSCVRDTMKEDGGREHRISADCGAGILATPRGDRWRLTAAAKAGSTDPHEHWEPVNRARQDNERSPFETNTSQFAFLCPAEARRYKLE</sequence>